<dbReference type="Pfam" id="PF13751">
    <property type="entry name" value="DDE_Tnp_1_6"/>
    <property type="match status" value="1"/>
</dbReference>
<evidence type="ECO:0000313" key="4">
    <source>
        <dbReference type="Proteomes" id="UP000050398"/>
    </source>
</evidence>
<dbReference type="InterPro" id="IPR008490">
    <property type="entry name" value="Transposase_InsH_N"/>
</dbReference>
<sequence>MAHIQYKTFGQLTLSDYEVFSSVPAHPFWSRVEEVVDFSFADQLCAPLYSTKGQRPYAPSLKLKIHFVQRYHNYSDREMEEAILYHLHLKRFLGVPVSFNGFDHSTLGLDRDRMGSDLFDACHHHILSQALAKGLWGKEDDRWLIDSFHTYANIAKVGSYRLIQQGILQIIQHIKRTYSKLYTHLSQGCPLKSFLKRLSDQAPEGDRLVLFSRLAVEGYSLLHWLESERAKPLFWAWENDKQQLRCLELQGILYQILQENTKPVNPYGDGQAQPQYKELPKKEKPTDRIRSAYDPEVRGGHKTKSMTFTGDKIQVLESRQNGLILNTEPIPGNEWDGDRLVPMVEEMVSRYHVLPKQVIGDTAYGTGGNRQKIKEMQILLSAPIQRSTNPTGLLESNWFVYDPSMDEVTCPLGYSTSKKVRNNKNQGYQFKFQGETCQACPLFDQCTTNEKGRTVFISDFYEIMEQGKSYNQTDEGKNALRARYDVERTNHEAANHHGLRKPRTRGRESLRITSKLTAMVINVKIMVKKLAESIQPFYRYKNCENRVKAPVCPN</sequence>
<feature type="domain" description="Transposase DDE" evidence="2">
    <location>
        <begin position="409"/>
        <end position="526"/>
    </location>
</feature>
<evidence type="ECO:0008006" key="5">
    <source>
        <dbReference type="Google" id="ProtNLM"/>
    </source>
</evidence>
<dbReference type="PANTHER" id="PTHR33408">
    <property type="entry name" value="TRANSPOSASE"/>
    <property type="match status" value="1"/>
</dbReference>
<evidence type="ECO:0000259" key="1">
    <source>
        <dbReference type="Pfam" id="PF05598"/>
    </source>
</evidence>
<protein>
    <recommendedName>
        <fullName evidence="5">Transposase</fullName>
    </recommendedName>
</protein>
<evidence type="ECO:0000313" key="3">
    <source>
        <dbReference type="EMBL" id="KPL57977.1"/>
    </source>
</evidence>
<feature type="domain" description="Transposase InsH N-terminal" evidence="1">
    <location>
        <begin position="22"/>
        <end position="109"/>
    </location>
</feature>
<dbReference type="InterPro" id="IPR025668">
    <property type="entry name" value="Tnp_DDE_dom"/>
</dbReference>
<dbReference type="PATRIC" id="fig|218284.4.peg.2414"/>
<name>A0A0P6WNY1_9BACI</name>
<reference evidence="3 4" key="1">
    <citation type="submission" date="2015-08" db="EMBL/GenBank/DDBJ databases">
        <title>Draft Genome Sequence of Bacillus vietnamensis UCD-SED5.</title>
        <authorList>
            <person name="Lee R.D."/>
            <person name="Jospin G."/>
            <person name="Lang J.M."/>
            <person name="Coil D.A."/>
            <person name="Eisen J.A."/>
        </authorList>
    </citation>
    <scope>NUCLEOTIDE SEQUENCE [LARGE SCALE GENOMIC DNA]</scope>
    <source>
        <strain evidence="3 4">UCD-SED5</strain>
    </source>
</reference>
<dbReference type="OrthoDB" id="9789070at2"/>
<dbReference type="PANTHER" id="PTHR33408:SF2">
    <property type="entry name" value="TRANSPOSASE DDE DOMAIN-CONTAINING PROTEIN"/>
    <property type="match status" value="1"/>
</dbReference>
<accession>A0A0P6WNY1</accession>
<organism evidence="3 4">
    <name type="scientific">Rossellomorea vietnamensis</name>
    <dbReference type="NCBI Taxonomy" id="218284"/>
    <lineage>
        <taxon>Bacteria</taxon>
        <taxon>Bacillati</taxon>
        <taxon>Bacillota</taxon>
        <taxon>Bacilli</taxon>
        <taxon>Bacillales</taxon>
        <taxon>Bacillaceae</taxon>
        <taxon>Rossellomorea</taxon>
    </lineage>
</organism>
<dbReference type="EMBL" id="LIXZ01000022">
    <property type="protein sequence ID" value="KPL57977.1"/>
    <property type="molecule type" value="Genomic_DNA"/>
</dbReference>
<dbReference type="Proteomes" id="UP000050398">
    <property type="component" value="Unassembled WGS sequence"/>
</dbReference>
<evidence type="ECO:0000259" key="2">
    <source>
        <dbReference type="Pfam" id="PF13751"/>
    </source>
</evidence>
<gene>
    <name evidence="3" type="ORF">AM506_19350</name>
</gene>
<proteinExistence type="predicted"/>
<dbReference type="AlphaFoldDB" id="A0A0P6WNY1"/>
<comment type="caution">
    <text evidence="3">The sequence shown here is derived from an EMBL/GenBank/DDBJ whole genome shotgun (WGS) entry which is preliminary data.</text>
</comment>
<dbReference type="Pfam" id="PF05598">
    <property type="entry name" value="DUF772"/>
    <property type="match status" value="1"/>
</dbReference>
<dbReference type="RefSeq" id="WP_060674441.1">
    <property type="nucleotide sequence ID" value="NZ_LIXZ01000022.1"/>
</dbReference>